<dbReference type="Proteomes" id="UP000220032">
    <property type="component" value="Unassembled WGS sequence"/>
</dbReference>
<name>A0A2A8ZSV9_BACCE</name>
<dbReference type="PANTHER" id="PTHR43162">
    <property type="match status" value="1"/>
</dbReference>
<dbReference type="Gene3D" id="3.40.50.720">
    <property type="entry name" value="NAD(P)-binding Rossmann-like Domain"/>
    <property type="match status" value="1"/>
</dbReference>
<gene>
    <name evidence="2" type="ORF">CN307_27230</name>
</gene>
<protein>
    <submittedName>
        <fullName evidence="2">NAD(P)-dependent oxidoreductase</fullName>
    </submittedName>
</protein>
<dbReference type="RefSeq" id="WP_098343746.1">
    <property type="nucleotide sequence ID" value="NZ_NTRR01000058.1"/>
</dbReference>
<proteinExistence type="predicted"/>
<organism evidence="2 3">
    <name type="scientific">Bacillus cereus</name>
    <dbReference type="NCBI Taxonomy" id="1396"/>
    <lineage>
        <taxon>Bacteria</taxon>
        <taxon>Bacillati</taxon>
        <taxon>Bacillota</taxon>
        <taxon>Bacilli</taxon>
        <taxon>Bacillales</taxon>
        <taxon>Bacillaceae</taxon>
        <taxon>Bacillus</taxon>
        <taxon>Bacillus cereus group</taxon>
    </lineage>
</organism>
<evidence type="ECO:0000313" key="3">
    <source>
        <dbReference type="Proteomes" id="UP000220032"/>
    </source>
</evidence>
<comment type="caution">
    <text evidence="2">The sequence shown here is derived from an EMBL/GenBank/DDBJ whole genome shotgun (WGS) entry which is preliminary data.</text>
</comment>
<dbReference type="SUPFAM" id="SSF51735">
    <property type="entry name" value="NAD(P)-binding Rossmann-fold domains"/>
    <property type="match status" value="1"/>
</dbReference>
<dbReference type="PANTHER" id="PTHR43162:SF1">
    <property type="entry name" value="PRESTALK A DIFFERENTIATION PROTEIN A"/>
    <property type="match status" value="1"/>
</dbReference>
<reference evidence="2 3" key="1">
    <citation type="submission" date="2017-09" db="EMBL/GenBank/DDBJ databases">
        <title>Large-scale bioinformatics analysis of Bacillus genomes uncovers conserved roles of natural products in bacterial physiology.</title>
        <authorList>
            <consortium name="Agbiome Team Llc"/>
            <person name="Bleich R.M."/>
            <person name="Grubbs K.J."/>
            <person name="Santa Maria K.C."/>
            <person name="Allen S.E."/>
            <person name="Farag S."/>
            <person name="Shank E.A."/>
            <person name="Bowers A."/>
        </authorList>
    </citation>
    <scope>NUCLEOTIDE SEQUENCE [LARGE SCALE GENOMIC DNA]</scope>
    <source>
        <strain evidence="2 3">AFS022681</strain>
    </source>
</reference>
<dbReference type="Pfam" id="PF05368">
    <property type="entry name" value="NmrA"/>
    <property type="match status" value="1"/>
</dbReference>
<dbReference type="Gene3D" id="3.90.25.10">
    <property type="entry name" value="UDP-galactose 4-epimerase, domain 1"/>
    <property type="match status" value="1"/>
</dbReference>
<dbReference type="InterPro" id="IPR008030">
    <property type="entry name" value="NmrA-like"/>
</dbReference>
<feature type="domain" description="NmrA-like" evidence="1">
    <location>
        <begin position="2"/>
        <end position="276"/>
    </location>
</feature>
<evidence type="ECO:0000313" key="2">
    <source>
        <dbReference type="EMBL" id="PFE08905.1"/>
    </source>
</evidence>
<accession>A0A2A8ZSV9</accession>
<dbReference type="EMBL" id="NTRR01000058">
    <property type="protein sequence ID" value="PFE08905.1"/>
    <property type="molecule type" value="Genomic_DNA"/>
</dbReference>
<evidence type="ECO:0000259" key="1">
    <source>
        <dbReference type="Pfam" id="PF05368"/>
    </source>
</evidence>
<sequence length="290" mass="32859">MIIVIGATGTIGSELLKRLIKLRIPTRALSRDYSKLYNQILNCNSPFVELITADATNSNSLRRALKGGKQLFLALSNSPKQIDLESSVINVAMEAGIEHIVKISSPIFQPTSPVTVAKWHREIERKLRESGIEHTILRPYAFMQNLLRFAPTIVKQGVFYGSMGDSSCNFIDCRDIADVVVEVLINREKSGGIYTLTGSEILSYPDIASELSITLNRTINYINMDPAVLRRNLIHYEHMPIWLANHIVEIQAMSMKVQENPTDTVKELIGKEPRTLRDFLQEHKKIFEYF</sequence>
<dbReference type="InterPro" id="IPR051604">
    <property type="entry name" value="Ergot_Alk_Oxidoreductase"/>
</dbReference>
<dbReference type="AlphaFoldDB" id="A0A2A8ZSV9"/>
<dbReference type="InterPro" id="IPR036291">
    <property type="entry name" value="NAD(P)-bd_dom_sf"/>
</dbReference>